<name>A0A553SFK3_NIACI</name>
<organism evidence="4 5">
    <name type="scientific">Niallia circulans</name>
    <name type="common">Bacillus circulans</name>
    <dbReference type="NCBI Taxonomy" id="1397"/>
    <lineage>
        <taxon>Bacteria</taxon>
        <taxon>Bacillati</taxon>
        <taxon>Bacillota</taxon>
        <taxon>Bacilli</taxon>
        <taxon>Bacillales</taxon>
        <taxon>Bacillaceae</taxon>
        <taxon>Niallia</taxon>
    </lineage>
</organism>
<evidence type="ECO:0000259" key="3">
    <source>
        <dbReference type="Pfam" id="PF25166"/>
    </source>
</evidence>
<protein>
    <recommendedName>
        <fullName evidence="6">Competence protein CoiA</fullName>
    </recommendedName>
</protein>
<reference evidence="5" key="1">
    <citation type="submission" date="2018-10" db="EMBL/GenBank/DDBJ databases">
        <title>FDA dAtabase for Regulatory Grade micrObial Sequences (FDA-ARGOS): Supporting development and validation of Infectious Disease Dx tests.</title>
        <authorList>
            <person name="Minogue T."/>
            <person name="Wolcott M."/>
            <person name="Wasieloski L."/>
            <person name="Aguilar W."/>
            <person name="Moore D."/>
            <person name="Tallon L."/>
            <person name="Sadzewicz L."/>
            <person name="Sengamalay N."/>
            <person name="Ott S."/>
            <person name="Godinez A."/>
            <person name="Nagaraj S."/>
            <person name="Vavikolanu K."/>
            <person name="Vyas G."/>
            <person name="Nadendla S."/>
            <person name="George J."/>
            <person name="Sichtig H."/>
        </authorList>
    </citation>
    <scope>NUCLEOTIDE SEQUENCE [LARGE SCALE GENOMIC DNA]</scope>
    <source>
        <strain evidence="5">FDAARGOS_343</strain>
    </source>
</reference>
<evidence type="ECO:0000313" key="5">
    <source>
        <dbReference type="Proteomes" id="UP000319837"/>
    </source>
</evidence>
<dbReference type="InterPro" id="IPR057253">
    <property type="entry name" value="CoiA-like_N"/>
</dbReference>
<dbReference type="RefSeq" id="WP_185764323.1">
    <property type="nucleotide sequence ID" value="NZ_RIBP01000004.1"/>
</dbReference>
<accession>A0A553SFK3</accession>
<evidence type="ECO:0000313" key="4">
    <source>
        <dbReference type="EMBL" id="TRZ35766.1"/>
    </source>
</evidence>
<evidence type="ECO:0000259" key="1">
    <source>
        <dbReference type="Pfam" id="PF06054"/>
    </source>
</evidence>
<dbReference type="Proteomes" id="UP000319837">
    <property type="component" value="Unassembled WGS sequence"/>
</dbReference>
<dbReference type="EMBL" id="RIBP01000004">
    <property type="protein sequence ID" value="TRZ35766.1"/>
    <property type="molecule type" value="Genomic_DNA"/>
</dbReference>
<evidence type="ECO:0008006" key="6">
    <source>
        <dbReference type="Google" id="ProtNLM"/>
    </source>
</evidence>
<dbReference type="InterPro" id="IPR021176">
    <property type="entry name" value="Competence-induced_CoiA"/>
</dbReference>
<sequence length="389" mass="45457">MFTALNEKGIMVYAADFNMSLVLAERQSKCYCPACGNSVILKRGEKRLPHFAHQKDNTCESSSESESSYHLQGKLQLFERLKELGMNPELEPYFPAIKQRGDIGFIWKNTYIVLEFQCSSIPISSIIKRTQQYKKANYQPIWILGHKHIKMENGLCRLSDFQASFLTKYQDIYMLPTYCPKQQAFHLLHTLFPISKVKAFSSSLKLPLDTLTLEGNRYSYFNDFSCNIWKNFIRNQKNHQLHYPTKENDRFLRELYQHGLHPHFLPPTIGIPLTEGIRLITSPLIWQSYLYMDSFLLQGKIISLHKIHRAFLARIQRGEVQVRSLPSLKGDYRAAVNNYINVLLKCKEIEEVRPHFYKKAEDTCISNNNIVTEEDMFYKRMQKGGWLSC</sequence>
<comment type="caution">
    <text evidence="4">The sequence shown here is derived from an EMBL/GenBank/DDBJ whole genome shotgun (WGS) entry which is preliminary data.</text>
</comment>
<feature type="domain" description="Competence protein CoiA C-terminal" evidence="3">
    <location>
        <begin position="229"/>
        <end position="360"/>
    </location>
</feature>
<gene>
    <name evidence="4" type="ORF">CEQ21_09025</name>
</gene>
<dbReference type="InterPro" id="IPR057252">
    <property type="entry name" value="CoiA_C"/>
</dbReference>
<dbReference type="Pfam" id="PF25164">
    <property type="entry name" value="CoiA_N"/>
    <property type="match status" value="1"/>
</dbReference>
<proteinExistence type="predicted"/>
<dbReference type="PIRSF" id="PIRSF007487">
    <property type="entry name" value="Competence-induced_CoiA_bac"/>
    <property type="match status" value="1"/>
</dbReference>
<dbReference type="Pfam" id="PF25166">
    <property type="entry name" value="CoiA_C"/>
    <property type="match status" value="1"/>
</dbReference>
<feature type="domain" description="Competence protein CoiA-like N-terminal" evidence="2">
    <location>
        <begin position="25"/>
        <end position="61"/>
    </location>
</feature>
<dbReference type="AlphaFoldDB" id="A0A553SFK3"/>
<dbReference type="Pfam" id="PF06054">
    <property type="entry name" value="CoiA_nuc"/>
    <property type="match status" value="1"/>
</dbReference>
<dbReference type="InterPro" id="IPR010330">
    <property type="entry name" value="CoiA_nuc"/>
</dbReference>
<evidence type="ECO:0000259" key="2">
    <source>
        <dbReference type="Pfam" id="PF25164"/>
    </source>
</evidence>
<feature type="domain" description="Competence protein CoiA nuclease-like" evidence="1">
    <location>
        <begin position="66"/>
        <end position="214"/>
    </location>
</feature>